<name>A0A5S3PFR4_9RHOB</name>
<dbReference type="OrthoDB" id="8030729at2"/>
<protein>
    <submittedName>
        <fullName evidence="1">Uncharacterized protein</fullName>
    </submittedName>
</protein>
<keyword evidence="2" id="KW-1185">Reference proteome</keyword>
<accession>A0A5S3PFR4</accession>
<dbReference type="RefSeq" id="WP_138662437.1">
    <property type="nucleotide sequence ID" value="NZ_VANS01000002.1"/>
</dbReference>
<reference evidence="1 2" key="1">
    <citation type="submission" date="2019-05" db="EMBL/GenBank/DDBJ databases">
        <title>Sulfitobacter sabulilitoris sp. nov., isolated from a marine sand.</title>
        <authorList>
            <person name="Yoon J.-H."/>
        </authorList>
    </citation>
    <scope>NUCLEOTIDE SEQUENCE [LARGE SCALE GENOMIC DNA]</scope>
    <source>
        <strain evidence="1 2">HSMS-29</strain>
    </source>
</reference>
<proteinExistence type="predicted"/>
<evidence type="ECO:0000313" key="2">
    <source>
        <dbReference type="Proteomes" id="UP000309550"/>
    </source>
</evidence>
<dbReference type="Proteomes" id="UP000309550">
    <property type="component" value="Unassembled WGS sequence"/>
</dbReference>
<organism evidence="1 2">
    <name type="scientific">Sulfitobacter sabulilitoris</name>
    <dbReference type="NCBI Taxonomy" id="2562655"/>
    <lineage>
        <taxon>Bacteria</taxon>
        <taxon>Pseudomonadati</taxon>
        <taxon>Pseudomonadota</taxon>
        <taxon>Alphaproteobacteria</taxon>
        <taxon>Rhodobacterales</taxon>
        <taxon>Roseobacteraceae</taxon>
        <taxon>Sulfitobacter</taxon>
    </lineage>
</organism>
<comment type="caution">
    <text evidence="1">The sequence shown here is derived from an EMBL/GenBank/DDBJ whole genome shotgun (WGS) entry which is preliminary data.</text>
</comment>
<dbReference type="EMBL" id="VANS01000002">
    <property type="protein sequence ID" value="TMM52895.1"/>
    <property type="molecule type" value="Genomic_DNA"/>
</dbReference>
<evidence type="ECO:0000313" key="1">
    <source>
        <dbReference type="EMBL" id="TMM52895.1"/>
    </source>
</evidence>
<sequence length="102" mass="11783">MITSRSMFDDYCTSEGFDRSPLKKLDPADLAFFRQSLDFDEAGGLSRIYFGDLDQKCGCSEAELAQVAALFGIDEKRFKRTYHHFGDGQGNCLRRDFWWCPY</sequence>
<dbReference type="AlphaFoldDB" id="A0A5S3PFR4"/>
<gene>
    <name evidence="1" type="ORF">FDT80_11640</name>
</gene>